<proteinExistence type="predicted"/>
<dbReference type="PANTHER" id="PTHR30546">
    <property type="entry name" value="FLAVODOXIN-RELATED PROTEIN WRBA-RELATED"/>
    <property type="match status" value="1"/>
</dbReference>
<dbReference type="Pfam" id="PF03358">
    <property type="entry name" value="FMN_red"/>
    <property type="match status" value="1"/>
</dbReference>
<comment type="cofactor">
    <cofactor evidence="1">
        <name>FMN</name>
        <dbReference type="ChEBI" id="CHEBI:58210"/>
    </cofactor>
</comment>
<dbReference type="STRING" id="1827387.A4S15_07555"/>
<feature type="domain" description="Flavodoxin-like" evidence="4">
    <location>
        <begin position="4"/>
        <end position="183"/>
    </location>
</feature>
<keyword evidence="3" id="KW-0288">FMN</keyword>
<dbReference type="GO" id="GO:0009055">
    <property type="term" value="F:electron transfer activity"/>
    <property type="evidence" value="ECO:0007669"/>
    <property type="project" value="InterPro"/>
</dbReference>
<dbReference type="InterPro" id="IPR029039">
    <property type="entry name" value="Flavoprotein-like_sf"/>
</dbReference>
<sequence length="191" mass="20529">MTRINIVYFSGYGHTRKQAQAVHDGAAGVAGAMVELIEITPEGSLPEGGWDKLASADAIIYGSPTYMGGPAWQFKKFADDSSKPWYTQAWKDKIAGGFTNSASVNGDKFSTLAYFFTFSQQHGQIWVGTGLMPSNKKEHGPDDVNWTAGFAGALAISPSDASADEAPRKGDLETARLYGKRIAEMAARLRG</sequence>
<dbReference type="EMBL" id="LWDL01000012">
    <property type="protein sequence ID" value="OQW52669.1"/>
    <property type="molecule type" value="Genomic_DNA"/>
</dbReference>
<dbReference type="GO" id="GO:0003955">
    <property type="term" value="F:NAD(P)H dehydrogenase (quinone) activity"/>
    <property type="evidence" value="ECO:0007669"/>
    <property type="project" value="TreeGrafter"/>
</dbReference>
<organism evidence="5 6">
    <name type="scientific">Candidatus Raskinella chloraquaticus</name>
    <dbReference type="NCBI Taxonomy" id="1951219"/>
    <lineage>
        <taxon>Bacteria</taxon>
        <taxon>Pseudomonadati</taxon>
        <taxon>Pseudomonadota</taxon>
        <taxon>Alphaproteobacteria</taxon>
        <taxon>Hyphomicrobiales</taxon>
        <taxon>Phreatobacteraceae</taxon>
        <taxon>Candidatus Raskinella</taxon>
    </lineage>
</organism>
<dbReference type="PANTHER" id="PTHR30546:SF23">
    <property type="entry name" value="FLAVOPROTEIN-LIKE PROTEIN YCP4-RELATED"/>
    <property type="match status" value="1"/>
</dbReference>
<dbReference type="RefSeq" id="WP_376800388.1">
    <property type="nucleotide sequence ID" value="NZ_DBNB01000037.1"/>
</dbReference>
<comment type="caution">
    <text evidence="5">The sequence shown here is derived from an EMBL/GenBank/DDBJ whole genome shotgun (WGS) entry which is preliminary data.</text>
</comment>
<dbReference type="GO" id="GO:0016020">
    <property type="term" value="C:membrane"/>
    <property type="evidence" value="ECO:0007669"/>
    <property type="project" value="TreeGrafter"/>
</dbReference>
<dbReference type="InterPro" id="IPR005025">
    <property type="entry name" value="FMN_Rdtase-like_dom"/>
</dbReference>
<dbReference type="GO" id="GO:0010181">
    <property type="term" value="F:FMN binding"/>
    <property type="evidence" value="ECO:0007669"/>
    <property type="project" value="InterPro"/>
</dbReference>
<keyword evidence="2" id="KW-0285">Flavoprotein</keyword>
<evidence type="ECO:0000256" key="3">
    <source>
        <dbReference type="ARBA" id="ARBA00022643"/>
    </source>
</evidence>
<evidence type="ECO:0000256" key="2">
    <source>
        <dbReference type="ARBA" id="ARBA00022630"/>
    </source>
</evidence>
<dbReference type="AlphaFoldDB" id="A0A1W9HZ12"/>
<gene>
    <name evidence="5" type="ORF">A4S15_07555</name>
</gene>
<evidence type="ECO:0000259" key="4">
    <source>
        <dbReference type="PROSITE" id="PS50902"/>
    </source>
</evidence>
<dbReference type="InterPro" id="IPR001226">
    <property type="entry name" value="Flavodoxin_CS"/>
</dbReference>
<name>A0A1W9HZ12_9HYPH</name>
<dbReference type="InterPro" id="IPR008254">
    <property type="entry name" value="Flavodoxin/NO_synth"/>
</dbReference>
<dbReference type="PROSITE" id="PS50902">
    <property type="entry name" value="FLAVODOXIN_LIKE"/>
    <property type="match status" value="1"/>
</dbReference>
<dbReference type="PROSITE" id="PS00201">
    <property type="entry name" value="FLAVODOXIN"/>
    <property type="match status" value="1"/>
</dbReference>
<dbReference type="Gene3D" id="3.40.50.360">
    <property type="match status" value="1"/>
</dbReference>
<evidence type="ECO:0000256" key="1">
    <source>
        <dbReference type="ARBA" id="ARBA00001917"/>
    </source>
</evidence>
<protein>
    <submittedName>
        <fullName evidence="5">NADPH-dependent FMN reductase</fullName>
    </submittedName>
</protein>
<dbReference type="SUPFAM" id="SSF52218">
    <property type="entry name" value="Flavoproteins"/>
    <property type="match status" value="1"/>
</dbReference>
<reference evidence="5 6" key="1">
    <citation type="journal article" date="2017" name="Water Res.">
        <title>Comammox in drinking water systems.</title>
        <authorList>
            <person name="Wang Y."/>
            <person name="Ma L."/>
            <person name="Mao Y."/>
            <person name="Jiang X."/>
            <person name="Xia Y."/>
            <person name="Yu K."/>
            <person name="Li B."/>
            <person name="Zhang T."/>
        </authorList>
    </citation>
    <scope>NUCLEOTIDE SEQUENCE [LARGE SCALE GENOMIC DNA]</scope>
    <source>
        <strain evidence="5">SG_bin8</strain>
    </source>
</reference>
<evidence type="ECO:0000313" key="5">
    <source>
        <dbReference type="EMBL" id="OQW52669.1"/>
    </source>
</evidence>
<dbReference type="Proteomes" id="UP000192872">
    <property type="component" value="Unassembled WGS sequence"/>
</dbReference>
<evidence type="ECO:0000313" key="6">
    <source>
        <dbReference type="Proteomes" id="UP000192872"/>
    </source>
</evidence>
<accession>A0A1W9HZ12</accession>